<comment type="similarity">
    <text evidence="3 10">Belongs to the glycosyl hydrolase 76 family.</text>
</comment>
<evidence type="ECO:0000256" key="6">
    <source>
        <dbReference type="ARBA" id="ARBA00022801"/>
    </source>
</evidence>
<dbReference type="SUPFAM" id="SSF48208">
    <property type="entry name" value="Six-hairpin glycosidases"/>
    <property type="match status" value="1"/>
</dbReference>
<dbReference type="PIRSF" id="PIRSF016302">
    <property type="entry name" value="Man_a_manosd"/>
    <property type="match status" value="1"/>
</dbReference>
<protein>
    <recommendedName>
        <fullName evidence="4 10">Mannan endo-1,6-alpha-mannosidase</fullName>
        <ecNumber evidence="4 10">3.2.1.101</ecNumber>
    </recommendedName>
</protein>
<accession>A0A8E2F297</accession>
<dbReference type="Gene3D" id="1.50.10.20">
    <property type="match status" value="1"/>
</dbReference>
<evidence type="ECO:0000256" key="12">
    <source>
        <dbReference type="SAM" id="Phobius"/>
    </source>
</evidence>
<feature type="region of interest" description="Disordered" evidence="11">
    <location>
        <begin position="358"/>
        <end position="385"/>
    </location>
</feature>
<evidence type="ECO:0000256" key="2">
    <source>
        <dbReference type="ARBA" id="ARBA00004308"/>
    </source>
</evidence>
<dbReference type="InterPro" id="IPR005198">
    <property type="entry name" value="Glyco_hydro_76"/>
</dbReference>
<evidence type="ECO:0000313" key="13">
    <source>
        <dbReference type="EMBL" id="OCL09141.1"/>
    </source>
</evidence>
<evidence type="ECO:0000256" key="1">
    <source>
        <dbReference type="ARBA" id="ARBA00001452"/>
    </source>
</evidence>
<evidence type="ECO:0000256" key="4">
    <source>
        <dbReference type="ARBA" id="ARBA00012350"/>
    </source>
</evidence>
<dbReference type="Pfam" id="PF03663">
    <property type="entry name" value="Glyco_hydro_76"/>
    <property type="match status" value="1"/>
</dbReference>
<dbReference type="AlphaFoldDB" id="A0A8E2F297"/>
<keyword evidence="12" id="KW-0812">Transmembrane</keyword>
<evidence type="ECO:0000256" key="9">
    <source>
        <dbReference type="ARBA" id="ARBA00023295"/>
    </source>
</evidence>
<evidence type="ECO:0000313" key="14">
    <source>
        <dbReference type="Proteomes" id="UP000250140"/>
    </source>
</evidence>
<keyword evidence="12" id="KW-1133">Transmembrane helix</keyword>
<evidence type="ECO:0000256" key="10">
    <source>
        <dbReference type="PIRNR" id="PIRNR016302"/>
    </source>
</evidence>
<dbReference type="GO" id="GO:0012505">
    <property type="term" value="C:endomembrane system"/>
    <property type="evidence" value="ECO:0007669"/>
    <property type="project" value="UniProtKB-SubCell"/>
</dbReference>
<dbReference type="OrthoDB" id="4187847at2759"/>
<keyword evidence="7 12" id="KW-0472">Membrane</keyword>
<evidence type="ECO:0000256" key="8">
    <source>
        <dbReference type="ARBA" id="ARBA00023180"/>
    </source>
</evidence>
<evidence type="ECO:0000256" key="11">
    <source>
        <dbReference type="SAM" id="MobiDB-lite"/>
    </source>
</evidence>
<evidence type="ECO:0000256" key="5">
    <source>
        <dbReference type="ARBA" id="ARBA00022729"/>
    </source>
</evidence>
<sequence>MMQYYKGNETGQIPGVLPNPYYWWEAGAMFEQMIEYWYFTKDSTYNDIVTQGLLAQAGTDSDYMPINQTKDEGNDDQAFWAFAVLSAAELKYPDPPPSQPQWLALAQAVFNRQIIRWDTQTCGGGLRWQIFSFNDGYNYKNAISNGGFFLLAARLARHTNNSTYADWANTIYDWCAQSPLISSDYKVFDGSSTLKNCSDADHDLWTYNYGVFLAGSAYMYNYTNGSSVWRDRVSGFTTRTLEDFFPQANGSGNIMVEVHCEATNNCNVDQPSFKAYLSRWMATTAQLAPFTYPLIMPKLRTSAQGAAGQCSRGSGGITCGRRWYQSAWDGSSGVGEQMSALSIIQNVLIDTVPPPVGASTGRTSVGNPSAGTGFTRQDTIDGPPATKGDRAAAGILTVLLLSSTLAGAWFLFNDE</sequence>
<comment type="subcellular location">
    <subcellularLocation>
        <location evidence="2">Endomembrane system</location>
    </subcellularLocation>
</comment>
<dbReference type="GO" id="GO:0009272">
    <property type="term" value="P:fungal-type cell wall biogenesis"/>
    <property type="evidence" value="ECO:0007669"/>
    <property type="project" value="TreeGrafter"/>
</dbReference>
<dbReference type="GO" id="GO:0008496">
    <property type="term" value="F:mannan endo-1,6-alpha-mannosidase activity"/>
    <property type="evidence" value="ECO:0007669"/>
    <property type="project" value="UniProtKB-UniRule"/>
</dbReference>
<comment type="catalytic activity">
    <reaction evidence="1 10">
        <text>Random hydrolysis of (1-&gt;6)-alpha-D-mannosidic linkages in unbranched (1-&gt;6)-mannans.</text>
        <dbReference type="EC" id="3.2.1.101"/>
    </reaction>
</comment>
<dbReference type="PANTHER" id="PTHR12145">
    <property type="entry name" value="MANNAN ENDO-1,6-ALPHA-MANNOSIDASE DCW1"/>
    <property type="match status" value="1"/>
</dbReference>
<dbReference type="PANTHER" id="PTHR12145:SF36">
    <property type="entry name" value="MANNAN ENDO-1,6-ALPHA-MANNOSIDASE DCW1"/>
    <property type="match status" value="1"/>
</dbReference>
<feature type="compositionally biased region" description="Polar residues" evidence="11">
    <location>
        <begin position="360"/>
        <end position="377"/>
    </location>
</feature>
<dbReference type="EC" id="3.2.1.101" evidence="4 10"/>
<gene>
    <name evidence="13" type="ORF">AOQ84DRAFT_376105</name>
</gene>
<dbReference type="InterPro" id="IPR008928">
    <property type="entry name" value="6-hairpin_glycosidase_sf"/>
</dbReference>
<keyword evidence="8" id="KW-0325">Glycoprotein</keyword>
<keyword evidence="6 10" id="KW-0378">Hydrolase</keyword>
<organism evidence="13 14">
    <name type="scientific">Glonium stellatum</name>
    <dbReference type="NCBI Taxonomy" id="574774"/>
    <lineage>
        <taxon>Eukaryota</taxon>
        <taxon>Fungi</taxon>
        <taxon>Dikarya</taxon>
        <taxon>Ascomycota</taxon>
        <taxon>Pezizomycotina</taxon>
        <taxon>Dothideomycetes</taxon>
        <taxon>Pleosporomycetidae</taxon>
        <taxon>Gloniales</taxon>
        <taxon>Gloniaceae</taxon>
        <taxon>Glonium</taxon>
    </lineage>
</organism>
<dbReference type="EMBL" id="KV749504">
    <property type="protein sequence ID" value="OCL09141.1"/>
    <property type="molecule type" value="Genomic_DNA"/>
</dbReference>
<feature type="transmembrane region" description="Helical" evidence="12">
    <location>
        <begin position="391"/>
        <end position="412"/>
    </location>
</feature>
<keyword evidence="14" id="KW-1185">Reference proteome</keyword>
<keyword evidence="9 10" id="KW-0326">Glycosidase</keyword>
<name>A0A8E2F297_9PEZI</name>
<dbReference type="FunFam" id="1.50.10.20:FF:000006">
    <property type="entry name" value="Mannan endo-1,6-alpha-mannosidase"/>
    <property type="match status" value="1"/>
</dbReference>
<dbReference type="Proteomes" id="UP000250140">
    <property type="component" value="Unassembled WGS sequence"/>
</dbReference>
<reference evidence="13 14" key="1">
    <citation type="journal article" date="2016" name="Nat. Commun.">
        <title>Ectomycorrhizal ecology is imprinted in the genome of the dominant symbiotic fungus Cenococcum geophilum.</title>
        <authorList>
            <consortium name="DOE Joint Genome Institute"/>
            <person name="Peter M."/>
            <person name="Kohler A."/>
            <person name="Ohm R.A."/>
            <person name="Kuo A."/>
            <person name="Krutzmann J."/>
            <person name="Morin E."/>
            <person name="Arend M."/>
            <person name="Barry K.W."/>
            <person name="Binder M."/>
            <person name="Choi C."/>
            <person name="Clum A."/>
            <person name="Copeland A."/>
            <person name="Grisel N."/>
            <person name="Haridas S."/>
            <person name="Kipfer T."/>
            <person name="LaButti K."/>
            <person name="Lindquist E."/>
            <person name="Lipzen A."/>
            <person name="Maire R."/>
            <person name="Meier B."/>
            <person name="Mihaltcheva S."/>
            <person name="Molinier V."/>
            <person name="Murat C."/>
            <person name="Poggeler S."/>
            <person name="Quandt C.A."/>
            <person name="Sperisen C."/>
            <person name="Tritt A."/>
            <person name="Tisserant E."/>
            <person name="Crous P.W."/>
            <person name="Henrissat B."/>
            <person name="Nehls U."/>
            <person name="Egli S."/>
            <person name="Spatafora J.W."/>
            <person name="Grigoriev I.V."/>
            <person name="Martin F.M."/>
        </authorList>
    </citation>
    <scope>NUCLEOTIDE SEQUENCE [LARGE SCALE GENOMIC DNA]</scope>
    <source>
        <strain evidence="13 14">CBS 207.34</strain>
    </source>
</reference>
<proteinExistence type="inferred from homology"/>
<dbReference type="GO" id="GO:0016052">
    <property type="term" value="P:carbohydrate catabolic process"/>
    <property type="evidence" value="ECO:0007669"/>
    <property type="project" value="InterPro"/>
</dbReference>
<evidence type="ECO:0000256" key="7">
    <source>
        <dbReference type="ARBA" id="ARBA00023136"/>
    </source>
</evidence>
<dbReference type="InterPro" id="IPR014480">
    <property type="entry name" value="Mannan-1_6-alpha_mannosidase"/>
</dbReference>
<keyword evidence="5" id="KW-0732">Signal</keyword>
<evidence type="ECO:0000256" key="3">
    <source>
        <dbReference type="ARBA" id="ARBA00009699"/>
    </source>
</evidence>